<reference evidence="1 2" key="1">
    <citation type="journal article" date="2015" name="Genome Announc.">
        <title>Virulence Factor Genes Detected in the Complete Genome Sequence of Corynebacterium uterequi DSM 45634, Isolated from the Uterus of a Maiden Mare.</title>
        <authorList>
            <person name="Ruckert C."/>
            <person name="Kriete M."/>
            <person name="Jaenicke S."/>
            <person name="Winkler A."/>
            <person name="Tauch A."/>
        </authorList>
    </citation>
    <scope>NUCLEOTIDE SEQUENCE [LARGE SCALE GENOMIC DNA]</scope>
    <source>
        <strain evidence="1 2">DSM 45634</strain>
    </source>
</reference>
<dbReference type="AlphaFoldDB" id="A0A0G3HEH7"/>
<dbReference type="EMBL" id="CP011546">
    <property type="protein sequence ID" value="AKK11689.1"/>
    <property type="molecule type" value="Genomic_DNA"/>
</dbReference>
<reference evidence="2" key="2">
    <citation type="submission" date="2015-05" db="EMBL/GenBank/DDBJ databases">
        <title>Complete genome sequence of Corynebacterium uterequi DSM 45634, isolated from the uterus of a maiden mare.</title>
        <authorList>
            <person name="Ruckert C."/>
            <person name="Albersmeier A."/>
            <person name="Winkler A."/>
            <person name="Tauch A."/>
        </authorList>
    </citation>
    <scope>NUCLEOTIDE SEQUENCE [LARGE SCALE GENOMIC DNA]</scope>
    <source>
        <strain evidence="2">DSM 45634</strain>
    </source>
</reference>
<keyword evidence="2" id="KW-1185">Reference proteome</keyword>
<sequence length="44" mass="4761">MSTIAILAFTIAYLTITTHPVTWLLLAATLAALARETHAILTNH</sequence>
<dbReference type="RefSeq" id="WP_269079409.1">
    <property type="nucleotide sequence ID" value="NZ_CP011546.1"/>
</dbReference>
<dbReference type="Proteomes" id="UP000035548">
    <property type="component" value="Chromosome"/>
</dbReference>
<organism evidence="1 2">
    <name type="scientific">Corynebacterium uterequi</name>
    <dbReference type="NCBI Taxonomy" id="1072256"/>
    <lineage>
        <taxon>Bacteria</taxon>
        <taxon>Bacillati</taxon>
        <taxon>Actinomycetota</taxon>
        <taxon>Actinomycetes</taxon>
        <taxon>Mycobacteriales</taxon>
        <taxon>Corynebacteriaceae</taxon>
        <taxon>Corynebacterium</taxon>
    </lineage>
</organism>
<evidence type="ECO:0000313" key="2">
    <source>
        <dbReference type="Proteomes" id="UP000035548"/>
    </source>
</evidence>
<dbReference type="KEGG" id="cut:CUTER_08535"/>
<gene>
    <name evidence="1" type="ORF">CUTER_08535</name>
</gene>
<protein>
    <submittedName>
        <fullName evidence="1">Uncharacterized protein</fullName>
    </submittedName>
</protein>
<name>A0A0G3HEH7_9CORY</name>
<proteinExistence type="predicted"/>
<evidence type="ECO:0000313" key="1">
    <source>
        <dbReference type="EMBL" id="AKK11689.1"/>
    </source>
</evidence>
<accession>A0A0G3HEH7</accession>
<dbReference type="PATRIC" id="fig|1072256.5.peg.1683"/>